<evidence type="ECO:0000313" key="13">
    <source>
        <dbReference type="EMBL" id="KAK3753141.1"/>
    </source>
</evidence>
<organism evidence="13 14">
    <name type="scientific">Elysia crispata</name>
    <name type="common">lettuce slug</name>
    <dbReference type="NCBI Taxonomy" id="231223"/>
    <lineage>
        <taxon>Eukaryota</taxon>
        <taxon>Metazoa</taxon>
        <taxon>Spiralia</taxon>
        <taxon>Lophotrochozoa</taxon>
        <taxon>Mollusca</taxon>
        <taxon>Gastropoda</taxon>
        <taxon>Heterobranchia</taxon>
        <taxon>Euthyneura</taxon>
        <taxon>Panpulmonata</taxon>
        <taxon>Sacoglossa</taxon>
        <taxon>Placobranchoidea</taxon>
        <taxon>Plakobranchidae</taxon>
        <taxon>Elysia</taxon>
    </lineage>
</organism>
<dbReference type="GO" id="GO:0003684">
    <property type="term" value="F:damaged DNA binding"/>
    <property type="evidence" value="ECO:0007669"/>
    <property type="project" value="TreeGrafter"/>
</dbReference>
<dbReference type="EMBL" id="JAWDGP010005718">
    <property type="protein sequence ID" value="KAK3753141.1"/>
    <property type="molecule type" value="Genomic_DNA"/>
</dbReference>
<proteinExistence type="inferred from homology"/>
<name>A0AAE0YPD2_9GAST</name>
<feature type="region of interest" description="Disordered" evidence="11">
    <location>
        <begin position="385"/>
        <end position="417"/>
    </location>
</feature>
<dbReference type="PANTHER" id="PTHR10150:SF0">
    <property type="entry name" value="DNA REPAIR ENDONUCLEASE XPF"/>
    <property type="match status" value="1"/>
</dbReference>
<evidence type="ECO:0000313" key="14">
    <source>
        <dbReference type="Proteomes" id="UP001283361"/>
    </source>
</evidence>
<dbReference type="GO" id="GO:0003697">
    <property type="term" value="F:single-stranded DNA binding"/>
    <property type="evidence" value="ECO:0007669"/>
    <property type="project" value="TreeGrafter"/>
</dbReference>
<dbReference type="FunFam" id="3.40.50.10130:FF:000002">
    <property type="entry name" value="DNA repair endonuclease XPF"/>
    <property type="match status" value="1"/>
</dbReference>
<evidence type="ECO:0000256" key="1">
    <source>
        <dbReference type="ARBA" id="ARBA00004123"/>
    </source>
</evidence>
<dbReference type="GO" id="GO:0000712">
    <property type="term" value="P:resolution of meiotic recombination intermediates"/>
    <property type="evidence" value="ECO:0007669"/>
    <property type="project" value="TreeGrafter"/>
</dbReference>
<comment type="subcellular location">
    <subcellularLocation>
        <location evidence="1">Nucleus</location>
    </subcellularLocation>
</comment>
<feature type="domain" description="ERCC4" evidence="12">
    <location>
        <begin position="667"/>
        <end position="747"/>
    </location>
</feature>
<dbReference type="InterPro" id="IPR006166">
    <property type="entry name" value="ERCC4_domain"/>
</dbReference>
<dbReference type="Pfam" id="PF02732">
    <property type="entry name" value="ERCC4"/>
    <property type="match status" value="1"/>
</dbReference>
<evidence type="ECO:0000256" key="9">
    <source>
        <dbReference type="ARBA" id="ARBA00023242"/>
    </source>
</evidence>
<keyword evidence="6" id="KW-0378">Hydrolase</keyword>
<dbReference type="Gene3D" id="3.40.50.10130">
    <property type="match status" value="1"/>
</dbReference>
<evidence type="ECO:0000256" key="11">
    <source>
        <dbReference type="SAM" id="MobiDB-lite"/>
    </source>
</evidence>
<keyword evidence="3" id="KW-0540">Nuclease</keyword>
<keyword evidence="8" id="KW-0234">DNA repair</keyword>
<feature type="region of interest" description="Disordered" evidence="11">
    <location>
        <begin position="340"/>
        <end position="370"/>
    </location>
</feature>
<accession>A0AAE0YPD2</accession>
<evidence type="ECO:0000256" key="10">
    <source>
        <dbReference type="ARBA" id="ARBA00072370"/>
    </source>
</evidence>
<dbReference type="InterPro" id="IPR011335">
    <property type="entry name" value="Restrct_endonuc-II-like"/>
</dbReference>
<feature type="compositionally biased region" description="Acidic residues" evidence="11">
    <location>
        <begin position="351"/>
        <end position="363"/>
    </location>
</feature>
<evidence type="ECO:0000256" key="2">
    <source>
        <dbReference type="ARBA" id="ARBA00010015"/>
    </source>
</evidence>
<protein>
    <recommendedName>
        <fullName evidence="10">DNA repair endonuclease XPF</fullName>
    </recommendedName>
</protein>
<keyword evidence="5" id="KW-0227">DNA damage</keyword>
<dbReference type="SMART" id="SM00891">
    <property type="entry name" value="ERCC4"/>
    <property type="match status" value="1"/>
</dbReference>
<dbReference type="GO" id="GO:0000110">
    <property type="term" value="C:nucleotide-excision repair factor 1 complex"/>
    <property type="evidence" value="ECO:0007669"/>
    <property type="project" value="TreeGrafter"/>
</dbReference>
<keyword evidence="9" id="KW-0539">Nucleus</keyword>
<evidence type="ECO:0000256" key="3">
    <source>
        <dbReference type="ARBA" id="ARBA00022722"/>
    </source>
</evidence>
<evidence type="ECO:0000259" key="12">
    <source>
        <dbReference type="SMART" id="SM00891"/>
    </source>
</evidence>
<reference evidence="13" key="1">
    <citation type="journal article" date="2023" name="G3 (Bethesda)">
        <title>A reference genome for the long-term kleptoplast-retaining sea slug Elysia crispata morphotype clarki.</title>
        <authorList>
            <person name="Eastman K.E."/>
            <person name="Pendleton A.L."/>
            <person name="Shaikh M.A."/>
            <person name="Suttiyut T."/>
            <person name="Ogas R."/>
            <person name="Tomko P."/>
            <person name="Gavelis G."/>
            <person name="Widhalm J.R."/>
            <person name="Wisecaver J.H."/>
        </authorList>
    </citation>
    <scope>NUCLEOTIDE SEQUENCE</scope>
    <source>
        <strain evidence="13">ECLA1</strain>
    </source>
</reference>
<dbReference type="GO" id="GO:1901255">
    <property type="term" value="P:nucleotide-excision repair involved in interstrand cross-link repair"/>
    <property type="evidence" value="ECO:0007669"/>
    <property type="project" value="TreeGrafter"/>
</dbReference>
<feature type="compositionally biased region" description="Acidic residues" evidence="11">
    <location>
        <begin position="385"/>
        <end position="395"/>
    </location>
</feature>
<dbReference type="GO" id="GO:0000014">
    <property type="term" value="F:single-stranded DNA endodeoxyribonuclease activity"/>
    <property type="evidence" value="ECO:0007669"/>
    <property type="project" value="TreeGrafter"/>
</dbReference>
<feature type="region of interest" description="Disordered" evidence="11">
    <location>
        <begin position="630"/>
        <end position="660"/>
    </location>
</feature>
<dbReference type="CDD" id="cd20078">
    <property type="entry name" value="XPF_nuclease_XPF_euk"/>
    <property type="match status" value="1"/>
</dbReference>
<keyword evidence="4" id="KW-0255">Endonuclease</keyword>
<sequence length="920" mass="103984">MLDFENQIFLDLFHEDGLLIMARGLGISRLFGEFLKVYCDPASLVLVLNTTPADEAYFSDTIEKNGIDNPPKIVTNEISATERQNTYLKGGVLFITSRIFVVDLLTDRVPVEHVTGILVYRAHKIIESCQEAFILRLYRQKNKTGFIKAFTDNPDAFTSGFSHVERVMKNLFVKKLFLWPRFHASVALPFHKHKVDVIEVHQQMTPAMTACQTSLLDLINACINELKRSNPSIDTDEITVENALSKSFDLIIRLQLEPIWHQLSGRTRQLISDLKTLRLILRHLTQYDCITFYSLVQSIRSSEKSFGQNSGWLFLDAAESLFTHAKERVYGCKKLQQKQAKKRKTEKSKEDDEEGGESDDEDSTPSLEPCPKWETLSEILAEISEEEETCTEVEDPSSANDESNNPEKGNTNINGEDVLLKPSNHVLICAEDDRTCNQLREYLCDGGEQLMSRLFQKYLFMKGGPKSQKAHATIVAKVKEKSNSDSGKDKETNLDSLTLTQMIRASKGDDFSINSSDAKTGQPTSSKDAYYGLVNSPLTILHPLHGCSDPHGIARVLDEMQPKYVILYDADMSLVRQLEVYRATRPGKPLRVYFMMYKGSVEEQRYLTTLRKEKEAFEYLIREKATMFIPEEQDGKSDNDPGLARDAGHKPTSSSRQGGADLMQTQKIIVDMREFRSELPSLIHRRGIDIEPVTIEVGDYILTPDICVERKSVSDLIGSLNSGRLYQQALSMSRFYKRPMLLIEFDANKPFSLQAKSSVSGDVSLQDVTSKLAMLTMHFPKLRLLWCPSPYATAEIFEELKVGKPQPSAEIALTVTATTSDAPDWNDKYNHGPQDFVLRMPGINSKNFRNILNKFTNLYEMSQVGLTKLTEVLGSSIHAQQLYGFLHKESSSETNTKPVEKKTKGKAFVGKGRGFKRKKN</sequence>
<comment type="similarity">
    <text evidence="2">Belongs to the XPF family.</text>
</comment>
<feature type="compositionally biased region" description="Polar residues" evidence="11">
    <location>
        <begin position="651"/>
        <end position="660"/>
    </location>
</feature>
<evidence type="ECO:0000256" key="4">
    <source>
        <dbReference type="ARBA" id="ARBA00022759"/>
    </source>
</evidence>
<gene>
    <name evidence="13" type="ORF">RRG08_024418</name>
</gene>
<dbReference type="GO" id="GO:0000724">
    <property type="term" value="P:double-strand break repair via homologous recombination"/>
    <property type="evidence" value="ECO:0007669"/>
    <property type="project" value="TreeGrafter"/>
</dbReference>
<dbReference type="InterPro" id="IPR010994">
    <property type="entry name" value="RuvA_2-like"/>
</dbReference>
<keyword evidence="7" id="KW-0238">DNA-binding</keyword>
<evidence type="ECO:0000256" key="8">
    <source>
        <dbReference type="ARBA" id="ARBA00023204"/>
    </source>
</evidence>
<keyword evidence="14" id="KW-1185">Reference proteome</keyword>
<dbReference type="SUPFAM" id="SSF47781">
    <property type="entry name" value="RuvA domain 2-like"/>
    <property type="match status" value="1"/>
</dbReference>
<dbReference type="SUPFAM" id="SSF52980">
    <property type="entry name" value="Restriction endonuclease-like"/>
    <property type="match status" value="1"/>
</dbReference>
<dbReference type="PANTHER" id="PTHR10150">
    <property type="entry name" value="DNA REPAIR ENDONUCLEASE XPF"/>
    <property type="match status" value="1"/>
</dbReference>
<dbReference type="InterPro" id="IPR047520">
    <property type="entry name" value="XPF_nuclease"/>
</dbReference>
<comment type="caution">
    <text evidence="13">The sequence shown here is derived from an EMBL/GenBank/DDBJ whole genome shotgun (WGS) entry which is preliminary data.</text>
</comment>
<dbReference type="Gene3D" id="1.10.150.20">
    <property type="entry name" value="5' to 3' exonuclease, C-terminal subdomain"/>
    <property type="match status" value="1"/>
</dbReference>
<feature type="compositionally biased region" description="Polar residues" evidence="11">
    <location>
        <begin position="397"/>
        <end position="414"/>
    </location>
</feature>
<evidence type="ECO:0000256" key="5">
    <source>
        <dbReference type="ARBA" id="ARBA00022763"/>
    </source>
</evidence>
<evidence type="ECO:0000256" key="7">
    <source>
        <dbReference type="ARBA" id="ARBA00023125"/>
    </source>
</evidence>
<evidence type="ECO:0000256" key="6">
    <source>
        <dbReference type="ARBA" id="ARBA00022801"/>
    </source>
</evidence>
<dbReference type="Proteomes" id="UP001283361">
    <property type="component" value="Unassembled WGS sequence"/>
</dbReference>
<dbReference type="AlphaFoldDB" id="A0AAE0YPD2"/>